<dbReference type="KEGG" id="skn:SKUN_001521"/>
<proteinExistence type="predicted"/>
<accession>A0A0K2JIG8</accession>
<dbReference type="RefSeq" id="WP_053391414.1">
    <property type="nucleotide sequence ID" value="NZ_CP010899.1"/>
</dbReference>
<dbReference type="AlphaFoldDB" id="A0A0K2JIG8"/>
<dbReference type="OrthoDB" id="9897618at2"/>
<keyword evidence="3" id="KW-1185">Reference proteome</keyword>
<dbReference type="Proteomes" id="UP000062963">
    <property type="component" value="Chromosome"/>
</dbReference>
<dbReference type="InterPro" id="IPR006450">
    <property type="entry name" value="Phage_HK97_gp6-like"/>
</dbReference>
<dbReference type="Pfam" id="PF24829">
    <property type="entry name" value="Phage_connect_2"/>
    <property type="match status" value="1"/>
</dbReference>
<evidence type="ECO:0000313" key="3">
    <source>
        <dbReference type="Proteomes" id="UP000062963"/>
    </source>
</evidence>
<dbReference type="STRING" id="273035.SKUN_001521"/>
<dbReference type="InterPro" id="IPR056951">
    <property type="entry name" value="Phage_connect_2"/>
</dbReference>
<name>A0A0K2JIG8_SPIKU</name>
<sequence length="122" mass="14597">MDLLNFVKLSLRLQHNSFDEEIKTLIQSAKNILINSGLPFKIIEEENDEQIKNIISIYVKENLGRELIGEKFYTILNYNIQQLMYKYANYPQTTIYQLEKELTELKKKLKDIKKLEKIKNER</sequence>
<feature type="coiled-coil region" evidence="1">
    <location>
        <begin position="95"/>
        <end position="122"/>
    </location>
</feature>
<gene>
    <name evidence="2" type="ORF">SKUN_001521</name>
</gene>
<organism evidence="2 3">
    <name type="scientific">Spiroplasma kunkelii CR2-3x</name>
    <dbReference type="NCBI Taxonomy" id="273035"/>
    <lineage>
        <taxon>Bacteria</taxon>
        <taxon>Bacillati</taxon>
        <taxon>Mycoplasmatota</taxon>
        <taxon>Mollicutes</taxon>
        <taxon>Entomoplasmatales</taxon>
        <taxon>Spiroplasmataceae</taxon>
        <taxon>Spiroplasma</taxon>
    </lineage>
</organism>
<evidence type="ECO:0000313" key="2">
    <source>
        <dbReference type="EMBL" id="ALA98379.1"/>
    </source>
</evidence>
<evidence type="ECO:0000256" key="1">
    <source>
        <dbReference type="SAM" id="Coils"/>
    </source>
</evidence>
<dbReference type="EMBL" id="CP010899">
    <property type="protein sequence ID" value="ALA98379.1"/>
    <property type="molecule type" value="Genomic_DNA"/>
</dbReference>
<keyword evidence="1" id="KW-0175">Coiled coil</keyword>
<reference evidence="2 3" key="1">
    <citation type="journal article" date="2015" name="Genome Announc.">
        <title>Complete Genome Sequence of Spiroplasma kunkelii Strain CR2-3x, Causal Agent of Corn Stunt Disease in Zea mays L.</title>
        <authorList>
            <person name="Davis R.E."/>
            <person name="Shao J."/>
            <person name="Dally E.L."/>
            <person name="Zhao Y."/>
            <person name="Gasparich G.E."/>
            <person name="Gaynor B.J."/>
            <person name="Athey J.C."/>
            <person name="Harrison N.A."/>
            <person name="Donofrio N."/>
        </authorList>
    </citation>
    <scope>NUCLEOTIDE SEQUENCE [LARGE SCALE GENOMIC DNA]</scope>
    <source>
        <strain evidence="2 3">CR2-3x</strain>
    </source>
</reference>
<dbReference type="PATRIC" id="fig|273035.7.peg.1877"/>
<dbReference type="NCBIfam" id="TIGR01560">
    <property type="entry name" value="put_DNA_pack"/>
    <property type="match status" value="1"/>
</dbReference>
<protein>
    <submittedName>
        <fullName evidence="2">Uncharacterized protein</fullName>
    </submittedName>
</protein>